<feature type="transmembrane region" description="Helical" evidence="2">
    <location>
        <begin position="178"/>
        <end position="198"/>
    </location>
</feature>
<protein>
    <submittedName>
        <fullName evidence="3">RHTO0S01e13762g1_1</fullName>
    </submittedName>
</protein>
<dbReference type="EMBL" id="LK052936">
    <property type="protein sequence ID" value="CDR36077.1"/>
    <property type="molecule type" value="Genomic_DNA"/>
</dbReference>
<dbReference type="OrthoDB" id="10307770at2759"/>
<feature type="transmembrane region" description="Helical" evidence="2">
    <location>
        <begin position="59"/>
        <end position="80"/>
    </location>
</feature>
<dbReference type="AlphaFoldDB" id="A0A061AEX8"/>
<accession>A0A061AEX8</accession>
<organism evidence="3">
    <name type="scientific">Rhodotorula toruloides</name>
    <name type="common">Yeast</name>
    <name type="synonym">Rhodosporidium toruloides</name>
    <dbReference type="NCBI Taxonomy" id="5286"/>
    <lineage>
        <taxon>Eukaryota</taxon>
        <taxon>Fungi</taxon>
        <taxon>Dikarya</taxon>
        <taxon>Basidiomycota</taxon>
        <taxon>Pucciniomycotina</taxon>
        <taxon>Microbotryomycetes</taxon>
        <taxon>Sporidiobolales</taxon>
        <taxon>Sporidiobolaceae</taxon>
        <taxon>Rhodotorula</taxon>
    </lineage>
</organism>
<gene>
    <name evidence="3" type="ORF">RHTO0S_01e13762g</name>
</gene>
<keyword evidence="2" id="KW-0812">Transmembrane</keyword>
<evidence type="ECO:0000256" key="1">
    <source>
        <dbReference type="SAM" id="MobiDB-lite"/>
    </source>
</evidence>
<evidence type="ECO:0000256" key="2">
    <source>
        <dbReference type="SAM" id="Phobius"/>
    </source>
</evidence>
<keyword evidence="2" id="KW-1133">Transmembrane helix</keyword>
<feature type="transmembrane region" description="Helical" evidence="2">
    <location>
        <begin position="134"/>
        <end position="158"/>
    </location>
</feature>
<feature type="compositionally biased region" description="Basic and acidic residues" evidence="1">
    <location>
        <begin position="359"/>
        <end position="369"/>
    </location>
</feature>
<name>A0A061AEX8_RHOTO</name>
<feature type="compositionally biased region" description="Polar residues" evidence="1">
    <location>
        <begin position="338"/>
        <end position="355"/>
    </location>
</feature>
<reference evidence="3" key="1">
    <citation type="journal article" date="2014" name="Genome Announc.">
        <title>Draft genome sequence of Rhodosporidium toruloides CECT1137, an oleaginous yeast of biotechnological interest.</title>
        <authorList>
            <person name="Morin N."/>
            <person name="Calcas X."/>
            <person name="Devillers H."/>
            <person name="Durrens P."/>
            <person name="Sherman D.J."/>
            <person name="Nicaud J.-M."/>
            <person name="Neuveglise C."/>
        </authorList>
    </citation>
    <scope>NUCLEOTIDE SEQUENCE</scope>
    <source>
        <strain evidence="3">CECT1137</strain>
    </source>
</reference>
<keyword evidence="2" id="KW-0472">Membrane</keyword>
<feature type="compositionally biased region" description="Basic and acidic residues" evidence="1">
    <location>
        <begin position="430"/>
        <end position="460"/>
    </location>
</feature>
<feature type="transmembrane region" description="Helical" evidence="2">
    <location>
        <begin position="100"/>
        <end position="122"/>
    </location>
</feature>
<proteinExistence type="predicted"/>
<feature type="transmembrane region" description="Helical" evidence="2">
    <location>
        <begin position="253"/>
        <end position="270"/>
    </location>
</feature>
<feature type="compositionally biased region" description="Acidic residues" evidence="1">
    <location>
        <begin position="414"/>
        <end position="429"/>
    </location>
</feature>
<sequence>MGDQLVAEGDVRKATSALLGSTVAGSLVALVLYGIYAATHTRYIASEPYTRLALRVKTVLWAVFALLTAYSALVFCDVVHWTTTLKRSPDDILHGWPVDWLLPLFAGFVALPVQAVLAVRAAAGIEERKSRKMFVFAMALWILVAFAASIATTVAGFTARDTASLKINPREHDIVTAVWLWSTTVVNLALTISLALTLSQRRTAYDETTTSRIKASISALMHTASITAVLAFAGALSVTVVVTEHAMWSLIDWAFWLPLPACYGISLYTTQPTRRPAEQPYRSAIPLPTNHHNTHLQTKEMPALPSDSVTVMVPPSYAAVTAGEASASSLVSPEKTASAHSTPNTSPTKKPSRSSALYDRIEPWERRASIDNPPVPMPLGYSPSLQAGSRRASSLDIPIRAPSRLRGSSISDVETVDESEKEYGTDGEVEEKQEKREAEEERERARTDSALRSSDGFEHH</sequence>
<evidence type="ECO:0000313" key="3">
    <source>
        <dbReference type="EMBL" id="CDR36077.1"/>
    </source>
</evidence>
<feature type="transmembrane region" description="Helical" evidence="2">
    <location>
        <begin position="17"/>
        <end position="38"/>
    </location>
</feature>
<feature type="transmembrane region" description="Helical" evidence="2">
    <location>
        <begin position="219"/>
        <end position="241"/>
    </location>
</feature>
<feature type="region of interest" description="Disordered" evidence="1">
    <location>
        <begin position="329"/>
        <end position="460"/>
    </location>
</feature>